<comment type="similarity">
    <text evidence="2">Belongs to the eIF-1A family.</text>
</comment>
<name>A0A7C4NM95_STAMA</name>
<evidence type="ECO:0000256" key="2">
    <source>
        <dbReference type="HAMAP-Rule" id="MF_00216"/>
    </source>
</evidence>
<evidence type="ECO:0000313" key="5">
    <source>
        <dbReference type="EMBL" id="HGQ73687.1"/>
    </source>
</evidence>
<dbReference type="PROSITE" id="PS50832">
    <property type="entry name" value="S1_IF1_TYPE"/>
    <property type="match status" value="1"/>
</dbReference>
<dbReference type="SMART" id="SM00652">
    <property type="entry name" value="eIF1a"/>
    <property type="match status" value="1"/>
</dbReference>
<proteinExistence type="inferred from homology"/>
<comment type="caution">
    <text evidence="5">The sequence shown here is derived from an EMBL/GenBank/DDBJ whole genome shotgun (WGS) entry which is preliminary data.</text>
</comment>
<keyword evidence="2 3" id="KW-0648">Protein biosynthesis</keyword>
<dbReference type="CDD" id="cd05793">
    <property type="entry name" value="S1_IF1A"/>
    <property type="match status" value="1"/>
</dbReference>
<evidence type="ECO:0000256" key="3">
    <source>
        <dbReference type="PROSITE-ProRule" id="PRU00181"/>
    </source>
</evidence>
<gene>
    <name evidence="2" type="primary">eif1a</name>
    <name evidence="5" type="ORF">ENU20_01220</name>
</gene>
<dbReference type="Pfam" id="PF01176">
    <property type="entry name" value="eIF-1a"/>
    <property type="match status" value="1"/>
</dbReference>
<comment type="function">
    <text evidence="1 2">Seems to be required for maximal rate of protein biosynthesis. Enhances ribosome dissociation into subunits and stabilizes the binding of the initiator Met-tRNA(I) to 40 S ribosomal subunits.</text>
</comment>
<dbReference type="GO" id="GO:0003743">
    <property type="term" value="F:translation initiation factor activity"/>
    <property type="evidence" value="ECO:0007669"/>
    <property type="project" value="UniProtKB-UniRule"/>
</dbReference>
<sequence length="110" mass="12440">MGLSRKTEEYKPNETPLPGGDTVICGVIRHLGGDYLLAKCLDGVNRKVRIPGKIRKKVWISEGDIILVGIWDFSPDKGDVIYRYERSEINKLVEKNIIPKDFLDALSELI</sequence>
<dbReference type="GO" id="GO:0003723">
    <property type="term" value="F:RNA binding"/>
    <property type="evidence" value="ECO:0007669"/>
    <property type="project" value="InterPro"/>
</dbReference>
<evidence type="ECO:0000259" key="4">
    <source>
        <dbReference type="PROSITE" id="PS50832"/>
    </source>
</evidence>
<evidence type="ECO:0000256" key="1">
    <source>
        <dbReference type="ARBA" id="ARBA00025502"/>
    </source>
</evidence>
<dbReference type="Gene3D" id="2.40.50.140">
    <property type="entry name" value="Nucleic acid-binding proteins"/>
    <property type="match status" value="1"/>
</dbReference>
<dbReference type="SUPFAM" id="SSF50249">
    <property type="entry name" value="Nucleic acid-binding proteins"/>
    <property type="match status" value="1"/>
</dbReference>
<keyword evidence="2 3" id="KW-0396">Initiation factor</keyword>
<dbReference type="InterPro" id="IPR006196">
    <property type="entry name" value="RNA-binding_domain_S1_IF1"/>
</dbReference>
<accession>A0A7C4NM95</accession>
<reference evidence="5" key="1">
    <citation type="journal article" date="2020" name="mSystems">
        <title>Genome- and Community-Level Interaction Insights into Carbon Utilization and Element Cycling Functions of Hydrothermarchaeota in Hydrothermal Sediment.</title>
        <authorList>
            <person name="Zhou Z."/>
            <person name="Liu Y."/>
            <person name="Xu W."/>
            <person name="Pan J."/>
            <person name="Luo Z.H."/>
            <person name="Li M."/>
        </authorList>
    </citation>
    <scope>NUCLEOTIDE SEQUENCE [LARGE SCALE GENOMIC DNA]</scope>
    <source>
        <strain evidence="5">SpSt-648</strain>
    </source>
</reference>
<dbReference type="NCBIfam" id="NF003082">
    <property type="entry name" value="PRK04012.1-1"/>
    <property type="match status" value="1"/>
</dbReference>
<feature type="domain" description="S1-like" evidence="4">
    <location>
        <begin position="27"/>
        <end position="85"/>
    </location>
</feature>
<protein>
    <recommendedName>
        <fullName evidence="2">Translation initiation factor 1A</fullName>
        <shortName evidence="2">aIF-1A</shortName>
    </recommendedName>
</protein>
<organism evidence="5">
    <name type="scientific">Staphylothermus marinus</name>
    <dbReference type="NCBI Taxonomy" id="2280"/>
    <lineage>
        <taxon>Archaea</taxon>
        <taxon>Thermoproteota</taxon>
        <taxon>Thermoprotei</taxon>
        <taxon>Desulfurococcales</taxon>
        <taxon>Desulfurococcaceae</taxon>
        <taxon>Staphylothermus</taxon>
    </lineage>
</organism>
<dbReference type="AlphaFoldDB" id="A0A7C4NM95"/>
<dbReference type="PANTHER" id="PTHR21668">
    <property type="entry name" value="EIF-1A"/>
    <property type="match status" value="1"/>
</dbReference>
<dbReference type="InterPro" id="IPR012340">
    <property type="entry name" value="NA-bd_OB-fold"/>
</dbReference>
<dbReference type="EMBL" id="DTBP01000011">
    <property type="protein sequence ID" value="HGQ73687.1"/>
    <property type="molecule type" value="Genomic_DNA"/>
</dbReference>
<dbReference type="HAMAP" id="MF_00216">
    <property type="entry name" value="aIF_1A"/>
    <property type="match status" value="1"/>
</dbReference>
<dbReference type="InterPro" id="IPR001253">
    <property type="entry name" value="TIF_eIF-1A"/>
</dbReference>